<keyword evidence="4" id="KW-0678">Repressor</keyword>
<comment type="caution">
    <text evidence="5">The sequence shown here is derived from an EMBL/GenBank/DDBJ whole genome shotgun (WGS) entry which is preliminary data.</text>
</comment>
<keyword evidence="2 4" id="KW-0810">Translation regulation</keyword>
<evidence type="ECO:0000313" key="5">
    <source>
        <dbReference type="EMBL" id="MFD1020305.1"/>
    </source>
</evidence>
<dbReference type="Gene3D" id="2.60.40.4380">
    <property type="entry name" value="Translational regulator CsrA"/>
    <property type="match status" value="1"/>
</dbReference>
<dbReference type="Pfam" id="PF02599">
    <property type="entry name" value="CsrA"/>
    <property type="match status" value="1"/>
</dbReference>
<comment type="subcellular location">
    <subcellularLocation>
        <location evidence="4">Cytoplasm</location>
    </subcellularLocation>
</comment>
<keyword evidence="1 4" id="KW-0963">Cytoplasm</keyword>
<dbReference type="NCBIfam" id="NF002469">
    <property type="entry name" value="PRK01712.1"/>
    <property type="match status" value="1"/>
</dbReference>
<comment type="subunit">
    <text evidence="4">Homodimer; the beta-strands of each monomer intercalate to form a hydrophobic core, while the alpha-helices form wings that extend away from the core.</text>
</comment>
<dbReference type="PANTHER" id="PTHR34984">
    <property type="entry name" value="CARBON STORAGE REGULATOR"/>
    <property type="match status" value="1"/>
</dbReference>
<dbReference type="InterPro" id="IPR003751">
    <property type="entry name" value="CsrA"/>
</dbReference>
<dbReference type="EMBL" id="JBHTKL010000005">
    <property type="protein sequence ID" value="MFD1020305.1"/>
    <property type="molecule type" value="Genomic_DNA"/>
</dbReference>
<dbReference type="NCBIfam" id="TIGR00202">
    <property type="entry name" value="csrA"/>
    <property type="match status" value="1"/>
</dbReference>
<comment type="function">
    <text evidence="4">A translational regulator that binds mRNA to regulate translation initiation and/or mRNA stability. Usually binds in the 5'-UTR at or near the Shine-Dalgarno sequence preventing ribosome-binding, thus repressing translation. Its main target seems to be the major flagellin gene, while its function is anatagonized by FliW.</text>
</comment>
<name>A0ABW3L522_9BACI</name>
<sequence>MLVLNRKPNESIKIADDIEVKVISVDGDQVKIGISAPRHIEIHRQEIYIKIQEENKQAAHTPDNWMDLLKKSTEKSTEKD</sequence>
<keyword evidence="4" id="KW-1005">Bacterial flagellum biogenesis</keyword>
<accession>A0ABW3L522</accession>
<dbReference type="PANTHER" id="PTHR34984:SF1">
    <property type="entry name" value="CARBON STORAGE REGULATOR"/>
    <property type="match status" value="1"/>
</dbReference>
<gene>
    <name evidence="4 5" type="primary">csrA</name>
    <name evidence="5" type="ORF">ACFQ2J_14045</name>
</gene>
<keyword evidence="3 4" id="KW-0694">RNA-binding</keyword>
<evidence type="ECO:0000313" key="6">
    <source>
        <dbReference type="Proteomes" id="UP001596990"/>
    </source>
</evidence>
<dbReference type="InterPro" id="IPR036107">
    <property type="entry name" value="CsrA_sf"/>
</dbReference>
<reference evidence="6" key="1">
    <citation type="journal article" date="2019" name="Int. J. Syst. Evol. Microbiol.">
        <title>The Global Catalogue of Microorganisms (GCM) 10K type strain sequencing project: providing services to taxonomists for standard genome sequencing and annotation.</title>
        <authorList>
            <consortium name="The Broad Institute Genomics Platform"/>
            <consortium name="The Broad Institute Genome Sequencing Center for Infectious Disease"/>
            <person name="Wu L."/>
            <person name="Ma J."/>
        </authorList>
    </citation>
    <scope>NUCLEOTIDE SEQUENCE [LARGE SCALE GENOMIC DNA]</scope>
    <source>
        <strain evidence="6">CCUG 56607</strain>
    </source>
</reference>
<evidence type="ECO:0000256" key="2">
    <source>
        <dbReference type="ARBA" id="ARBA00022845"/>
    </source>
</evidence>
<keyword evidence="6" id="KW-1185">Reference proteome</keyword>
<dbReference type="HAMAP" id="MF_00167">
    <property type="entry name" value="CsrA"/>
    <property type="match status" value="1"/>
</dbReference>
<proteinExistence type="inferred from homology"/>
<protein>
    <recommendedName>
        <fullName evidence="4">Translational regulator CsrA</fullName>
    </recommendedName>
</protein>
<comment type="similarity">
    <text evidence="4">Belongs to the CsrA/RsmA family.</text>
</comment>
<evidence type="ECO:0000256" key="1">
    <source>
        <dbReference type="ARBA" id="ARBA00022490"/>
    </source>
</evidence>
<dbReference type="Proteomes" id="UP001596990">
    <property type="component" value="Unassembled WGS sequence"/>
</dbReference>
<organism evidence="5 6">
    <name type="scientific">Thalassobacillus hwangdonensis</name>
    <dbReference type="NCBI Taxonomy" id="546108"/>
    <lineage>
        <taxon>Bacteria</taxon>
        <taxon>Bacillati</taxon>
        <taxon>Bacillota</taxon>
        <taxon>Bacilli</taxon>
        <taxon>Bacillales</taxon>
        <taxon>Bacillaceae</taxon>
        <taxon>Thalassobacillus</taxon>
    </lineage>
</organism>
<dbReference type="RefSeq" id="WP_386061656.1">
    <property type="nucleotide sequence ID" value="NZ_JBHTKL010000005.1"/>
</dbReference>
<dbReference type="SUPFAM" id="SSF117130">
    <property type="entry name" value="CsrA-like"/>
    <property type="match status" value="1"/>
</dbReference>
<evidence type="ECO:0000256" key="4">
    <source>
        <dbReference type="HAMAP-Rule" id="MF_00167"/>
    </source>
</evidence>
<evidence type="ECO:0000256" key="3">
    <source>
        <dbReference type="ARBA" id="ARBA00022884"/>
    </source>
</evidence>